<dbReference type="SUPFAM" id="SSF54373">
    <property type="entry name" value="FAD-linked reductases, C-terminal domain"/>
    <property type="match status" value="1"/>
</dbReference>
<feature type="chain" id="PRO_5042244105" evidence="6">
    <location>
        <begin position="20"/>
        <end position="568"/>
    </location>
</feature>
<keyword evidence="3" id="KW-0285">Flavoprotein</keyword>
<dbReference type="PIRSF" id="PIRSF000137">
    <property type="entry name" value="Alcohol_oxidase"/>
    <property type="match status" value="1"/>
</dbReference>
<comment type="caution">
    <text evidence="9">The sequence shown here is derived from an EMBL/GenBank/DDBJ whole genome shotgun (WGS) entry which is preliminary data.</text>
</comment>
<feature type="binding site" evidence="5">
    <location>
        <position position="262"/>
    </location>
    <ligand>
        <name>FAD</name>
        <dbReference type="ChEBI" id="CHEBI:57692"/>
    </ligand>
</feature>
<dbReference type="GO" id="GO:0050660">
    <property type="term" value="F:flavin adenine dinucleotide binding"/>
    <property type="evidence" value="ECO:0007669"/>
    <property type="project" value="InterPro"/>
</dbReference>
<dbReference type="AlphaFoldDB" id="A0AAD7EG36"/>
<evidence type="ECO:0000313" key="9">
    <source>
        <dbReference type="EMBL" id="KAJ7320988.1"/>
    </source>
</evidence>
<evidence type="ECO:0000256" key="3">
    <source>
        <dbReference type="ARBA" id="ARBA00022630"/>
    </source>
</evidence>
<dbReference type="Gene3D" id="3.50.50.60">
    <property type="entry name" value="FAD/NAD(P)-binding domain"/>
    <property type="match status" value="1"/>
</dbReference>
<dbReference type="PANTHER" id="PTHR11552">
    <property type="entry name" value="GLUCOSE-METHANOL-CHOLINE GMC OXIDOREDUCTASE"/>
    <property type="match status" value="1"/>
</dbReference>
<evidence type="ECO:0000256" key="2">
    <source>
        <dbReference type="ARBA" id="ARBA00010790"/>
    </source>
</evidence>
<name>A0AAD7EG36_9AGAR</name>
<organism evidence="9 10">
    <name type="scientific">Mycena albidolilacea</name>
    <dbReference type="NCBI Taxonomy" id="1033008"/>
    <lineage>
        <taxon>Eukaryota</taxon>
        <taxon>Fungi</taxon>
        <taxon>Dikarya</taxon>
        <taxon>Basidiomycota</taxon>
        <taxon>Agaricomycotina</taxon>
        <taxon>Agaricomycetes</taxon>
        <taxon>Agaricomycetidae</taxon>
        <taxon>Agaricales</taxon>
        <taxon>Marasmiineae</taxon>
        <taxon>Mycenaceae</taxon>
        <taxon>Mycena</taxon>
    </lineage>
</organism>
<evidence type="ECO:0000313" key="10">
    <source>
        <dbReference type="Proteomes" id="UP001218218"/>
    </source>
</evidence>
<evidence type="ECO:0000256" key="4">
    <source>
        <dbReference type="ARBA" id="ARBA00022827"/>
    </source>
</evidence>
<dbReference type="Gene3D" id="3.30.560.10">
    <property type="entry name" value="Glucose Oxidase, domain 3"/>
    <property type="match status" value="1"/>
</dbReference>
<sequence>MKTSLLGLVILSSVHSCLGAIYDSIAELPRNQSFDFIVVGGGNAGNVVANRLTESSFSVLVLEAGPSYDIHPMLHKQFFSRFNRPEGLLNYTVPFFGQFTHVVPNPRDWNYTATPLPGLNGRTPTFPRGRLLGGCSSMNGMQYVRGLKEDYDRYARNEHWTPPVDNHNQTGQFNPTVHGFHGINTVSLPGFLFPTDGMVQQVTQELSDEFPFNLDYNSGFPLGVSWSQATIKHGKRSNSFTLYLGPEFIGRPNLHVVLNTQVTRVIQTKQGINCLLFPNVTSTLCISATKEVIISAGSIETPKLLMNTGIGDPMVLPSLGIKPRVNLPDFGKNLSVHTGVLLSYFVNSTDTFDDIFRNLTVRQILLDQWLATDGGGRLSASLSGHSVFMRLPLDSSVLAAHADPAARPNSLHIQSGAEVSYPPTTSINVGATLVTPTSRGTIALKITDPFDNPLIDLGCLSTDFDITAIREGMKSALQFIGAKAWDGDADLEAYVCTHAAPNGHVVGTATKSPRGANYGVVNPDLIVKGVQHLRVVDASVWPYVPAGNTQASVYILARATDLIKATWE</sequence>
<comment type="cofactor">
    <cofactor evidence="1 5">
        <name>FAD</name>
        <dbReference type="ChEBI" id="CHEBI:57692"/>
    </cofactor>
</comment>
<gene>
    <name evidence="9" type="ORF">DFH08DRAFT_917278</name>
</gene>
<evidence type="ECO:0000259" key="7">
    <source>
        <dbReference type="Pfam" id="PF00732"/>
    </source>
</evidence>
<dbReference type="EMBL" id="JARIHO010000052">
    <property type="protein sequence ID" value="KAJ7320988.1"/>
    <property type="molecule type" value="Genomic_DNA"/>
</dbReference>
<dbReference type="SUPFAM" id="SSF51905">
    <property type="entry name" value="FAD/NAD(P)-binding domain"/>
    <property type="match status" value="1"/>
</dbReference>
<keyword evidence="6" id="KW-0732">Signal</keyword>
<proteinExistence type="inferred from homology"/>
<dbReference type="PANTHER" id="PTHR11552:SF147">
    <property type="entry name" value="CHOLINE DEHYDROGENASE, MITOCHONDRIAL"/>
    <property type="match status" value="1"/>
</dbReference>
<dbReference type="Proteomes" id="UP001218218">
    <property type="component" value="Unassembled WGS sequence"/>
</dbReference>
<dbReference type="InterPro" id="IPR012132">
    <property type="entry name" value="GMC_OxRdtase"/>
</dbReference>
<dbReference type="InterPro" id="IPR000172">
    <property type="entry name" value="GMC_OxRdtase_N"/>
</dbReference>
<comment type="similarity">
    <text evidence="2">Belongs to the GMC oxidoreductase family.</text>
</comment>
<dbReference type="InterPro" id="IPR007867">
    <property type="entry name" value="GMC_OxRtase_C"/>
</dbReference>
<evidence type="ECO:0000256" key="5">
    <source>
        <dbReference type="PIRSR" id="PIRSR000137-2"/>
    </source>
</evidence>
<accession>A0AAD7EG36</accession>
<feature type="domain" description="Glucose-methanol-choline oxidoreductase N-terminal" evidence="7">
    <location>
        <begin position="34"/>
        <end position="338"/>
    </location>
</feature>
<feature type="domain" description="Glucose-methanol-choline oxidoreductase C-terminal" evidence="8">
    <location>
        <begin position="436"/>
        <end position="557"/>
    </location>
</feature>
<dbReference type="GO" id="GO:0016614">
    <property type="term" value="F:oxidoreductase activity, acting on CH-OH group of donors"/>
    <property type="evidence" value="ECO:0007669"/>
    <property type="project" value="InterPro"/>
</dbReference>
<keyword evidence="4 5" id="KW-0274">FAD</keyword>
<evidence type="ECO:0000259" key="8">
    <source>
        <dbReference type="Pfam" id="PF05199"/>
    </source>
</evidence>
<dbReference type="Pfam" id="PF05199">
    <property type="entry name" value="GMC_oxred_C"/>
    <property type="match status" value="1"/>
</dbReference>
<keyword evidence="10" id="KW-1185">Reference proteome</keyword>
<reference evidence="9" key="1">
    <citation type="submission" date="2023-03" db="EMBL/GenBank/DDBJ databases">
        <title>Massive genome expansion in bonnet fungi (Mycena s.s.) driven by repeated elements and novel gene families across ecological guilds.</title>
        <authorList>
            <consortium name="Lawrence Berkeley National Laboratory"/>
            <person name="Harder C.B."/>
            <person name="Miyauchi S."/>
            <person name="Viragh M."/>
            <person name="Kuo A."/>
            <person name="Thoen E."/>
            <person name="Andreopoulos B."/>
            <person name="Lu D."/>
            <person name="Skrede I."/>
            <person name="Drula E."/>
            <person name="Henrissat B."/>
            <person name="Morin E."/>
            <person name="Kohler A."/>
            <person name="Barry K."/>
            <person name="LaButti K."/>
            <person name="Morin E."/>
            <person name="Salamov A."/>
            <person name="Lipzen A."/>
            <person name="Mereny Z."/>
            <person name="Hegedus B."/>
            <person name="Baldrian P."/>
            <person name="Stursova M."/>
            <person name="Weitz H."/>
            <person name="Taylor A."/>
            <person name="Grigoriev I.V."/>
            <person name="Nagy L.G."/>
            <person name="Martin F."/>
            <person name="Kauserud H."/>
        </authorList>
    </citation>
    <scope>NUCLEOTIDE SEQUENCE</scope>
    <source>
        <strain evidence="9">CBHHK002</strain>
    </source>
</reference>
<feature type="signal peptide" evidence="6">
    <location>
        <begin position="1"/>
        <end position="19"/>
    </location>
</feature>
<protein>
    <submittedName>
        <fullName evidence="9">Aryl-alcohol oxidase</fullName>
    </submittedName>
</protein>
<dbReference type="Pfam" id="PF00732">
    <property type="entry name" value="GMC_oxred_N"/>
    <property type="match status" value="1"/>
</dbReference>
<evidence type="ECO:0000256" key="6">
    <source>
        <dbReference type="SAM" id="SignalP"/>
    </source>
</evidence>
<dbReference type="InterPro" id="IPR036188">
    <property type="entry name" value="FAD/NAD-bd_sf"/>
</dbReference>
<evidence type="ECO:0000256" key="1">
    <source>
        <dbReference type="ARBA" id="ARBA00001974"/>
    </source>
</evidence>